<gene>
    <name evidence="2" type="ORF">GCM10009104_07430</name>
</gene>
<sequence length="222" mass="24274">MMQDAESNRRPLAVRSLAISHRIARWLSRRQITPNQISVMSVVFAALGFVSLLGYASLERGAFLLLLAAICIQLRLLCNLFDGMVAVEGGQQTPAGELFNDLPDRIADPLFIIGAGLVTQSAYGMPLAWGCALLAVMTAYVRVLGVSMGGPADFRGPMAKQHRMALLTLAFITLSALELTQVLPDIRAYLMESVLVLMLVGLLATLWRRVQGIYRYHSNNPS</sequence>
<dbReference type="Proteomes" id="UP001499915">
    <property type="component" value="Unassembled WGS sequence"/>
</dbReference>
<dbReference type="Gene3D" id="1.20.120.1760">
    <property type="match status" value="1"/>
</dbReference>
<feature type="transmembrane region" description="Helical" evidence="1">
    <location>
        <begin position="127"/>
        <end position="144"/>
    </location>
</feature>
<dbReference type="RefSeq" id="WP_343802481.1">
    <property type="nucleotide sequence ID" value="NZ_BAAAET010000001.1"/>
</dbReference>
<proteinExistence type="predicted"/>
<reference evidence="2 3" key="1">
    <citation type="journal article" date="2019" name="Int. J. Syst. Evol. Microbiol.">
        <title>The Global Catalogue of Microorganisms (GCM) 10K type strain sequencing project: providing services to taxonomists for standard genome sequencing and annotation.</title>
        <authorList>
            <consortium name="The Broad Institute Genomics Platform"/>
            <consortium name="The Broad Institute Genome Sequencing Center for Infectious Disease"/>
            <person name="Wu L."/>
            <person name="Ma J."/>
        </authorList>
    </citation>
    <scope>NUCLEOTIDE SEQUENCE [LARGE SCALE GENOMIC DNA]</scope>
    <source>
        <strain evidence="2 3">JCM 15134</strain>
    </source>
</reference>
<dbReference type="InterPro" id="IPR000462">
    <property type="entry name" value="CDP-OH_P_trans"/>
</dbReference>
<evidence type="ECO:0000313" key="2">
    <source>
        <dbReference type="EMBL" id="GAA0684565.1"/>
    </source>
</evidence>
<feature type="transmembrane region" description="Helical" evidence="1">
    <location>
        <begin position="189"/>
        <end position="207"/>
    </location>
</feature>
<organism evidence="2 3">
    <name type="scientific">Marinobacterium maritimum</name>
    <dbReference type="NCBI Taxonomy" id="500162"/>
    <lineage>
        <taxon>Bacteria</taxon>
        <taxon>Pseudomonadati</taxon>
        <taxon>Pseudomonadota</taxon>
        <taxon>Gammaproteobacteria</taxon>
        <taxon>Oceanospirillales</taxon>
        <taxon>Oceanospirillaceae</taxon>
        <taxon>Marinobacterium</taxon>
    </lineage>
</organism>
<keyword evidence="1" id="KW-0472">Membrane</keyword>
<protein>
    <submittedName>
        <fullName evidence="2">CDP-alcohol phosphatidyltransferase family protein</fullName>
    </submittedName>
</protein>
<evidence type="ECO:0000313" key="3">
    <source>
        <dbReference type="Proteomes" id="UP001499915"/>
    </source>
</evidence>
<name>A0ABN1I354_9GAMM</name>
<accession>A0ABN1I354</accession>
<feature type="transmembrane region" description="Helical" evidence="1">
    <location>
        <begin position="37"/>
        <end position="56"/>
    </location>
</feature>
<dbReference type="Pfam" id="PF01066">
    <property type="entry name" value="CDP-OH_P_transf"/>
    <property type="match status" value="1"/>
</dbReference>
<keyword evidence="1" id="KW-1133">Transmembrane helix</keyword>
<keyword evidence="1" id="KW-0812">Transmembrane</keyword>
<dbReference type="InterPro" id="IPR043130">
    <property type="entry name" value="CDP-OH_PTrfase_TM_dom"/>
</dbReference>
<dbReference type="EMBL" id="BAAAET010000001">
    <property type="protein sequence ID" value="GAA0684565.1"/>
    <property type="molecule type" value="Genomic_DNA"/>
</dbReference>
<evidence type="ECO:0000256" key="1">
    <source>
        <dbReference type="SAM" id="Phobius"/>
    </source>
</evidence>
<keyword evidence="3" id="KW-1185">Reference proteome</keyword>
<comment type="caution">
    <text evidence="2">The sequence shown here is derived from an EMBL/GenBank/DDBJ whole genome shotgun (WGS) entry which is preliminary data.</text>
</comment>
<feature type="transmembrane region" description="Helical" evidence="1">
    <location>
        <begin position="164"/>
        <end position="183"/>
    </location>
</feature>